<accession>A0A1H9ZTA7</accession>
<organism evidence="2 3">
    <name type="scientific">Marinobacter segnicrescens</name>
    <dbReference type="NCBI Taxonomy" id="430453"/>
    <lineage>
        <taxon>Bacteria</taxon>
        <taxon>Pseudomonadati</taxon>
        <taxon>Pseudomonadota</taxon>
        <taxon>Gammaproteobacteria</taxon>
        <taxon>Pseudomonadales</taxon>
        <taxon>Marinobacteraceae</taxon>
        <taxon>Marinobacter</taxon>
    </lineage>
</organism>
<dbReference type="AlphaFoldDB" id="A0A1H9ZTA7"/>
<dbReference type="InterPro" id="IPR024726">
    <property type="entry name" value="FhuF_C"/>
</dbReference>
<reference evidence="3" key="1">
    <citation type="submission" date="2016-10" db="EMBL/GenBank/DDBJ databases">
        <authorList>
            <person name="Varghese N."/>
            <person name="Submissions S."/>
        </authorList>
    </citation>
    <scope>NUCLEOTIDE SEQUENCE [LARGE SCALE GENOMIC DNA]</scope>
    <source>
        <strain evidence="3">CGMCC 1.6489</strain>
    </source>
</reference>
<protein>
    <submittedName>
        <fullName evidence="2">FhuF 2Fe-2S C-terminal domain-containing protein</fullName>
    </submittedName>
</protein>
<dbReference type="Proteomes" id="UP000198762">
    <property type="component" value="Unassembled WGS sequence"/>
</dbReference>
<feature type="domain" description="Ferric siderophore reductase C-terminal" evidence="1">
    <location>
        <begin position="226"/>
        <end position="244"/>
    </location>
</feature>
<name>A0A1H9ZTA7_9GAMM</name>
<dbReference type="EMBL" id="FOHZ01000002">
    <property type="protein sequence ID" value="SES84995.1"/>
    <property type="molecule type" value="Genomic_DNA"/>
</dbReference>
<keyword evidence="3" id="KW-1185">Reference proteome</keyword>
<dbReference type="Pfam" id="PF11575">
    <property type="entry name" value="FhuF_C"/>
    <property type="match status" value="1"/>
</dbReference>
<dbReference type="GO" id="GO:0051537">
    <property type="term" value="F:2 iron, 2 sulfur cluster binding"/>
    <property type="evidence" value="ECO:0007669"/>
    <property type="project" value="InterPro"/>
</dbReference>
<sequence length="253" mass="28823">MAGAEAGTDSLADYHNLLARHGLDRNSLLTSAPVPANRQQPALFSLAQLLDTPSRLEKQVLEDYPDAEQPRLHRARVSVLHQNLALQIIGPLVIRLFRDGSSIDLNPERIFLCRKDSSSEELSRWHYSASDQERLESDEFIRVLGKQMQHWYPLFRQQFGVSPGSYWSSVGLALGAPYSLVWNQVNVDELCQQASAWLTRFECEANRYIDWIPAQFSHQRCAIPQRRGCCLKYLLPEGSYCGTCGIYRKERLG</sequence>
<evidence type="ECO:0000259" key="1">
    <source>
        <dbReference type="Pfam" id="PF11575"/>
    </source>
</evidence>
<evidence type="ECO:0000313" key="2">
    <source>
        <dbReference type="EMBL" id="SES84995.1"/>
    </source>
</evidence>
<evidence type="ECO:0000313" key="3">
    <source>
        <dbReference type="Proteomes" id="UP000198762"/>
    </source>
</evidence>
<gene>
    <name evidence="2" type="ORF">SAMN04487962_10243</name>
</gene>
<dbReference type="OrthoDB" id="5599091at2"/>
<dbReference type="STRING" id="430453.SAMN04487962_10243"/>
<proteinExistence type="predicted"/>
<dbReference type="RefSeq" id="WP_091848740.1">
    <property type="nucleotide sequence ID" value="NZ_FOHZ01000002.1"/>
</dbReference>